<feature type="transmembrane region" description="Helical" evidence="6">
    <location>
        <begin position="32"/>
        <end position="50"/>
    </location>
</feature>
<dbReference type="PANTHER" id="PTHR23501:SF153">
    <property type="entry name" value="AFLATOXIN EFFLUX PUMP, PUTATIVE-RELATED"/>
    <property type="match status" value="1"/>
</dbReference>
<dbReference type="GO" id="GO:0005886">
    <property type="term" value="C:plasma membrane"/>
    <property type="evidence" value="ECO:0007669"/>
    <property type="project" value="TreeGrafter"/>
</dbReference>
<keyword evidence="4 6" id="KW-0472">Membrane</keyword>
<dbReference type="EMBL" id="JACBAE010001353">
    <property type="protein sequence ID" value="KAF7162462.1"/>
    <property type="molecule type" value="Genomic_DNA"/>
</dbReference>
<dbReference type="Proteomes" id="UP000654922">
    <property type="component" value="Unassembled WGS sequence"/>
</dbReference>
<feature type="transmembrane region" description="Helical" evidence="6">
    <location>
        <begin position="417"/>
        <end position="437"/>
    </location>
</feature>
<evidence type="ECO:0000256" key="2">
    <source>
        <dbReference type="ARBA" id="ARBA00022692"/>
    </source>
</evidence>
<feature type="transmembrane region" description="Helical" evidence="6">
    <location>
        <begin position="353"/>
        <end position="377"/>
    </location>
</feature>
<evidence type="ECO:0000256" key="6">
    <source>
        <dbReference type="SAM" id="Phobius"/>
    </source>
</evidence>
<sequence>MPPETHNTAQATEPSLDAPTQPESPEPEETTTTTVIVIISVLLSMFLVALDRLSSPRYEFIQGPSLRPSANYFEANPQITDEFDSFTSVGWYGSAYLLTCCSLQLIFGKIYRLFSVKWTILWSNLIFEASSALRGAAPISTSLIVGRAICGVGVAGISAGVIQGMFGALMGVSSIVGPLIGGDFASNVTWRWCFYINLPVGFPTGLPPNPLVRKDQATGYPRAILLVPGTVCLFLALQWGGQIHPWSNGRVIALVILTGVLLVGFSAVQVFLPRTATLPLRIFKQRSIVAAKSPATDLFQTRVLTEWSLLPPDLVPVDQRRVSFRVRHSHSPLMISMVAGSISGGTLDAKIGYYTPLAIVGTCLMCAGNGLLTTFEVDTGAGKWIGDRILYGLGLGLSFQVPNLATQASLSKRDVPIGLALMLFATLLGASVFVSAGENVLANQLIKRLAVVKVIDASMITSGGATSLLQSLPDGERSTALGAYNEALREVFRVGLIPTCLSASLGLRPSSGGA</sequence>
<protein>
    <recommendedName>
        <fullName evidence="9">MFS general substrate transporter</fullName>
    </recommendedName>
</protein>
<dbReference type="InterPro" id="IPR011701">
    <property type="entry name" value="MFS"/>
</dbReference>
<proteinExistence type="predicted"/>
<dbReference type="OrthoDB" id="10021397at2759"/>
<evidence type="ECO:0000256" key="5">
    <source>
        <dbReference type="SAM" id="MobiDB-lite"/>
    </source>
</evidence>
<evidence type="ECO:0000313" key="8">
    <source>
        <dbReference type="Proteomes" id="UP000654922"/>
    </source>
</evidence>
<evidence type="ECO:0008006" key="9">
    <source>
        <dbReference type="Google" id="ProtNLM"/>
    </source>
</evidence>
<dbReference type="PANTHER" id="PTHR23501">
    <property type="entry name" value="MAJOR FACILITATOR SUPERFAMILY"/>
    <property type="match status" value="1"/>
</dbReference>
<evidence type="ECO:0000256" key="1">
    <source>
        <dbReference type="ARBA" id="ARBA00004141"/>
    </source>
</evidence>
<feature type="compositionally biased region" description="Polar residues" evidence="5">
    <location>
        <begin position="1"/>
        <end position="13"/>
    </location>
</feature>
<comment type="subcellular location">
    <subcellularLocation>
        <location evidence="1">Membrane</location>
        <topology evidence="1">Multi-pass membrane protein</topology>
    </subcellularLocation>
</comment>
<keyword evidence="3 6" id="KW-1133">Transmembrane helix</keyword>
<keyword evidence="2 6" id="KW-0812">Transmembrane</keyword>
<gene>
    <name evidence="7" type="ORF">CNMCM5623_007753</name>
</gene>
<comment type="caution">
    <text evidence="7">The sequence shown here is derived from an EMBL/GenBank/DDBJ whole genome shotgun (WGS) entry which is preliminary data.</text>
</comment>
<dbReference type="AlphaFoldDB" id="A0A8H6UPY4"/>
<accession>A0A8H6UPY4</accession>
<feature type="region of interest" description="Disordered" evidence="5">
    <location>
        <begin position="1"/>
        <end position="31"/>
    </location>
</feature>
<reference evidence="7" key="1">
    <citation type="submission" date="2020-06" db="EMBL/GenBank/DDBJ databases">
        <title>Draft genome sequences of strains closely related to Aspergillus parafelis and Aspergillus hiratsukae.</title>
        <authorList>
            <person name="Dos Santos R.A.C."/>
            <person name="Rivero-Menendez O."/>
            <person name="Steenwyk J.L."/>
            <person name="Mead M.E."/>
            <person name="Goldman G.H."/>
            <person name="Alastruey-Izquierdo A."/>
            <person name="Rokas A."/>
        </authorList>
    </citation>
    <scope>NUCLEOTIDE SEQUENCE</scope>
    <source>
        <strain evidence="7">CNM-CM5623</strain>
    </source>
</reference>
<evidence type="ECO:0000256" key="4">
    <source>
        <dbReference type="ARBA" id="ARBA00023136"/>
    </source>
</evidence>
<dbReference type="InterPro" id="IPR036259">
    <property type="entry name" value="MFS_trans_sf"/>
</dbReference>
<evidence type="ECO:0000313" key="7">
    <source>
        <dbReference type="EMBL" id="KAF7162462.1"/>
    </source>
</evidence>
<name>A0A8H6UPY4_9EURO</name>
<dbReference type="SUPFAM" id="SSF103473">
    <property type="entry name" value="MFS general substrate transporter"/>
    <property type="match status" value="1"/>
</dbReference>
<organism evidence="7 8">
    <name type="scientific">Aspergillus felis</name>
    <dbReference type="NCBI Taxonomy" id="1287682"/>
    <lineage>
        <taxon>Eukaryota</taxon>
        <taxon>Fungi</taxon>
        <taxon>Dikarya</taxon>
        <taxon>Ascomycota</taxon>
        <taxon>Pezizomycotina</taxon>
        <taxon>Eurotiomycetes</taxon>
        <taxon>Eurotiomycetidae</taxon>
        <taxon>Eurotiales</taxon>
        <taxon>Aspergillaceae</taxon>
        <taxon>Aspergillus</taxon>
        <taxon>Aspergillus subgen. Fumigati</taxon>
    </lineage>
</organism>
<feature type="transmembrane region" description="Helical" evidence="6">
    <location>
        <begin position="251"/>
        <end position="272"/>
    </location>
</feature>
<dbReference type="Pfam" id="PF07690">
    <property type="entry name" value="MFS_1"/>
    <property type="match status" value="1"/>
</dbReference>
<feature type="transmembrane region" description="Helical" evidence="6">
    <location>
        <begin position="223"/>
        <end position="239"/>
    </location>
</feature>
<dbReference type="GO" id="GO:0022857">
    <property type="term" value="F:transmembrane transporter activity"/>
    <property type="evidence" value="ECO:0007669"/>
    <property type="project" value="InterPro"/>
</dbReference>
<dbReference type="Gene3D" id="1.20.1720.10">
    <property type="entry name" value="Multidrug resistance protein D"/>
    <property type="match status" value="1"/>
</dbReference>
<evidence type="ECO:0000256" key="3">
    <source>
        <dbReference type="ARBA" id="ARBA00022989"/>
    </source>
</evidence>